<reference evidence="1 2" key="1">
    <citation type="submission" date="2019-04" db="EMBL/GenBank/DDBJ databases">
        <title>Friends and foes A comparative genomics studyof 23 Aspergillus species from section Flavi.</title>
        <authorList>
            <consortium name="DOE Joint Genome Institute"/>
            <person name="Kjaerbolling I."/>
            <person name="Vesth T."/>
            <person name="Frisvad J.C."/>
            <person name="Nybo J.L."/>
            <person name="Theobald S."/>
            <person name="Kildgaard S."/>
            <person name="Isbrandt T."/>
            <person name="Kuo A."/>
            <person name="Sato A."/>
            <person name="Lyhne E.K."/>
            <person name="Kogle M.E."/>
            <person name="Wiebenga A."/>
            <person name="Kun R.S."/>
            <person name="Lubbers R.J."/>
            <person name="Makela M.R."/>
            <person name="Barry K."/>
            <person name="Chovatia M."/>
            <person name="Clum A."/>
            <person name="Daum C."/>
            <person name="Haridas S."/>
            <person name="He G."/>
            <person name="LaButti K."/>
            <person name="Lipzen A."/>
            <person name="Mondo S."/>
            <person name="Riley R."/>
            <person name="Salamov A."/>
            <person name="Simmons B.A."/>
            <person name="Magnuson J.K."/>
            <person name="Henrissat B."/>
            <person name="Mortensen U.H."/>
            <person name="Larsen T.O."/>
            <person name="Devries R.P."/>
            <person name="Grigoriev I.V."/>
            <person name="Machida M."/>
            <person name="Baker S.E."/>
            <person name="Andersen M.R."/>
        </authorList>
    </citation>
    <scope>NUCLEOTIDE SEQUENCE [LARGE SCALE GENOMIC DNA]</scope>
    <source>
        <strain evidence="1 2">IBT 29228</strain>
    </source>
</reference>
<evidence type="ECO:0000313" key="1">
    <source>
        <dbReference type="EMBL" id="KAE8382255.1"/>
    </source>
</evidence>
<accession>A0A5N7BKE8</accession>
<dbReference type="Proteomes" id="UP000326198">
    <property type="component" value="Unassembled WGS sequence"/>
</dbReference>
<sequence length="117" mass="13058">MPVIRLAGTCALALLAYVAVCWRLYAWGSWIWPSLADQYRQSGGQGGFYPWTCTFGVSICGTLDSLVRFLCVSYILLPCLVLDHVPLGEILPRIDSLILQCFAEVRSHGLQGIYFKK</sequence>
<evidence type="ECO:0000313" key="2">
    <source>
        <dbReference type="Proteomes" id="UP000326198"/>
    </source>
</evidence>
<dbReference type="EMBL" id="ML736164">
    <property type="protein sequence ID" value="KAE8382255.1"/>
    <property type="molecule type" value="Genomic_DNA"/>
</dbReference>
<protein>
    <submittedName>
        <fullName evidence="1">Uncharacterized protein</fullName>
    </submittedName>
</protein>
<dbReference type="AlphaFoldDB" id="A0A5N7BKE8"/>
<keyword evidence="2" id="KW-1185">Reference proteome</keyword>
<name>A0A5N7BKE8_9EURO</name>
<organism evidence="1 2">
    <name type="scientific">Aspergillus bertholletiae</name>
    <dbReference type="NCBI Taxonomy" id="1226010"/>
    <lineage>
        <taxon>Eukaryota</taxon>
        <taxon>Fungi</taxon>
        <taxon>Dikarya</taxon>
        <taxon>Ascomycota</taxon>
        <taxon>Pezizomycotina</taxon>
        <taxon>Eurotiomycetes</taxon>
        <taxon>Eurotiomycetidae</taxon>
        <taxon>Eurotiales</taxon>
        <taxon>Aspergillaceae</taxon>
        <taxon>Aspergillus</taxon>
        <taxon>Aspergillus subgen. Circumdati</taxon>
    </lineage>
</organism>
<proteinExistence type="predicted"/>
<gene>
    <name evidence="1" type="ORF">BDV26DRAFT_254176</name>
</gene>